<evidence type="ECO:0000256" key="3">
    <source>
        <dbReference type="ARBA" id="ARBA00022801"/>
    </source>
</evidence>
<dbReference type="GO" id="GO:0046872">
    <property type="term" value="F:metal ion binding"/>
    <property type="evidence" value="ECO:0007669"/>
    <property type="project" value="UniProtKB-KW"/>
</dbReference>
<comment type="caution">
    <text evidence="7">The sequence shown here is derived from an EMBL/GenBank/DDBJ whole genome shotgun (WGS) entry which is preliminary data.</text>
</comment>
<dbReference type="CDD" id="cd00487">
    <property type="entry name" value="Pep_deformylase"/>
    <property type="match status" value="1"/>
</dbReference>
<dbReference type="Proteomes" id="UP000059074">
    <property type="component" value="Unassembled WGS sequence"/>
</dbReference>
<evidence type="ECO:0000313" key="7">
    <source>
        <dbReference type="EMBL" id="KWT69292.1"/>
    </source>
</evidence>
<feature type="binding site" evidence="6">
    <location>
        <position position="150"/>
    </location>
    <ligand>
        <name>Fe cation</name>
        <dbReference type="ChEBI" id="CHEBI:24875"/>
    </ligand>
</feature>
<proteinExistence type="inferred from homology"/>
<dbReference type="GO" id="GO:0006412">
    <property type="term" value="P:translation"/>
    <property type="evidence" value="ECO:0007669"/>
    <property type="project" value="UniProtKB-UniRule"/>
</dbReference>
<comment type="cofactor">
    <cofactor evidence="6">
        <name>Fe(2+)</name>
        <dbReference type="ChEBI" id="CHEBI:29033"/>
    </cofactor>
    <text evidence="6">Binds 1 Fe(2+) ion.</text>
</comment>
<dbReference type="EMBL" id="LMTR01000045">
    <property type="protein sequence ID" value="KWT69292.1"/>
    <property type="molecule type" value="Genomic_DNA"/>
</dbReference>
<gene>
    <name evidence="6" type="primary">def</name>
    <name evidence="7" type="ORF">APY04_1375</name>
</gene>
<comment type="similarity">
    <text evidence="1 6">Belongs to the polypeptide deformylase family.</text>
</comment>
<dbReference type="InterPro" id="IPR036821">
    <property type="entry name" value="Peptide_deformylase_sf"/>
</dbReference>
<dbReference type="PIRSF" id="PIRSF004749">
    <property type="entry name" value="Pep_def"/>
    <property type="match status" value="1"/>
</dbReference>
<dbReference type="STRING" id="121290.APY04_1375"/>
<organism evidence="7 8">
    <name type="scientific">Hyphomicrobium sulfonivorans</name>
    <dbReference type="NCBI Taxonomy" id="121290"/>
    <lineage>
        <taxon>Bacteria</taxon>
        <taxon>Pseudomonadati</taxon>
        <taxon>Pseudomonadota</taxon>
        <taxon>Alphaproteobacteria</taxon>
        <taxon>Hyphomicrobiales</taxon>
        <taxon>Hyphomicrobiaceae</taxon>
        <taxon>Hyphomicrobium</taxon>
    </lineage>
</organism>
<sequence length="183" mass="20393">MAIDRTAGLFYSSPMAKLPIVKLPDPILRKPSALVERVDDETRQLADDMLETMYAAPGVGLAAVQVGVLRRLVVIDVADDDDKPRPLVLINPQIVDFGSRLRLHEEGCLSIPDTLVEIDRPSTLTLNYVDRDGKAQQLEADGLLATAIQHEVDHLDGKLIIDFLSSLKRNMIVRRFKKQTRIS</sequence>
<keyword evidence="2 6" id="KW-0479">Metal-binding</keyword>
<comment type="catalytic activity">
    <reaction evidence="6">
        <text>N-terminal N-formyl-L-methionyl-[peptide] + H2O = N-terminal L-methionyl-[peptide] + formate</text>
        <dbReference type="Rhea" id="RHEA:24420"/>
        <dbReference type="Rhea" id="RHEA-COMP:10639"/>
        <dbReference type="Rhea" id="RHEA-COMP:10640"/>
        <dbReference type="ChEBI" id="CHEBI:15377"/>
        <dbReference type="ChEBI" id="CHEBI:15740"/>
        <dbReference type="ChEBI" id="CHEBI:49298"/>
        <dbReference type="ChEBI" id="CHEBI:64731"/>
        <dbReference type="EC" id="3.5.1.88"/>
    </reaction>
</comment>
<keyword evidence="8" id="KW-1185">Reference proteome</keyword>
<feature type="active site" evidence="6">
    <location>
        <position position="151"/>
    </location>
</feature>
<dbReference type="InterPro" id="IPR023635">
    <property type="entry name" value="Peptide_deformylase"/>
</dbReference>
<dbReference type="EC" id="3.5.1.88" evidence="6"/>
<feature type="binding site" evidence="6">
    <location>
        <position position="154"/>
    </location>
    <ligand>
        <name>Fe cation</name>
        <dbReference type="ChEBI" id="CHEBI:24875"/>
    </ligand>
</feature>
<evidence type="ECO:0000256" key="5">
    <source>
        <dbReference type="ARBA" id="ARBA00023004"/>
    </source>
</evidence>
<dbReference type="Pfam" id="PF01327">
    <property type="entry name" value="Pep_deformylase"/>
    <property type="match status" value="1"/>
</dbReference>
<protein>
    <recommendedName>
        <fullName evidence="6">Peptide deformylase</fullName>
        <shortName evidence="6">PDF</shortName>
        <ecNumber evidence="6">3.5.1.88</ecNumber>
    </recommendedName>
    <alternativeName>
        <fullName evidence="6">Polypeptide deformylase</fullName>
    </alternativeName>
</protein>
<dbReference type="NCBIfam" id="TIGR00079">
    <property type="entry name" value="pept_deformyl"/>
    <property type="match status" value="1"/>
</dbReference>
<keyword evidence="5 6" id="KW-0408">Iron</keyword>
<evidence type="ECO:0000256" key="4">
    <source>
        <dbReference type="ARBA" id="ARBA00022917"/>
    </source>
</evidence>
<dbReference type="PRINTS" id="PR01576">
    <property type="entry name" value="PDEFORMYLASE"/>
</dbReference>
<dbReference type="PATRIC" id="fig|121290.4.peg.2610"/>
<feature type="binding site" evidence="6">
    <location>
        <position position="108"/>
    </location>
    <ligand>
        <name>Fe cation</name>
        <dbReference type="ChEBI" id="CHEBI:24875"/>
    </ligand>
</feature>
<dbReference type="FunFam" id="3.90.45.10:FF:000005">
    <property type="entry name" value="Peptide deformylase"/>
    <property type="match status" value="1"/>
</dbReference>
<dbReference type="PANTHER" id="PTHR10458:SF22">
    <property type="entry name" value="PEPTIDE DEFORMYLASE"/>
    <property type="match status" value="1"/>
</dbReference>
<dbReference type="AlphaFoldDB" id="A0A109BIA2"/>
<evidence type="ECO:0000256" key="2">
    <source>
        <dbReference type="ARBA" id="ARBA00022723"/>
    </source>
</evidence>
<dbReference type="NCBIfam" id="NF001159">
    <property type="entry name" value="PRK00150.1-3"/>
    <property type="match status" value="1"/>
</dbReference>
<keyword evidence="4 6" id="KW-0648">Protein biosynthesis</keyword>
<dbReference type="SUPFAM" id="SSF56420">
    <property type="entry name" value="Peptide deformylase"/>
    <property type="match status" value="1"/>
</dbReference>
<dbReference type="HAMAP" id="MF_00163">
    <property type="entry name" value="Pep_deformylase"/>
    <property type="match status" value="1"/>
</dbReference>
<evidence type="ECO:0000256" key="6">
    <source>
        <dbReference type="HAMAP-Rule" id="MF_00163"/>
    </source>
</evidence>
<dbReference type="GO" id="GO:0042586">
    <property type="term" value="F:peptide deformylase activity"/>
    <property type="evidence" value="ECO:0007669"/>
    <property type="project" value="UniProtKB-UniRule"/>
</dbReference>
<evidence type="ECO:0000313" key="8">
    <source>
        <dbReference type="Proteomes" id="UP000059074"/>
    </source>
</evidence>
<name>A0A109BIA2_HYPSL</name>
<dbReference type="Gene3D" id="3.90.45.10">
    <property type="entry name" value="Peptide deformylase"/>
    <property type="match status" value="1"/>
</dbReference>
<dbReference type="PANTHER" id="PTHR10458">
    <property type="entry name" value="PEPTIDE DEFORMYLASE"/>
    <property type="match status" value="1"/>
</dbReference>
<keyword evidence="3 6" id="KW-0378">Hydrolase</keyword>
<evidence type="ECO:0000256" key="1">
    <source>
        <dbReference type="ARBA" id="ARBA00010759"/>
    </source>
</evidence>
<comment type="function">
    <text evidence="6">Removes the formyl group from the N-terminal Met of newly synthesized proteins. Requires at least a dipeptide for an efficient rate of reaction. N-terminal L-methionine is a prerequisite for activity but the enzyme has broad specificity at other positions.</text>
</comment>
<reference evidence="7 8" key="1">
    <citation type="submission" date="2015-10" db="EMBL/GenBank/DDBJ databases">
        <title>Transcriptomic analysis of a linuron degrading triple-species bacterial consortium.</title>
        <authorList>
            <person name="Albers P."/>
        </authorList>
    </citation>
    <scope>NUCLEOTIDE SEQUENCE [LARGE SCALE GENOMIC DNA]</scope>
    <source>
        <strain evidence="7 8">WDL6</strain>
    </source>
</reference>
<accession>A0A109BIA2</accession>